<sequence length="248" mass="29316">MLSFVHVNQSIQMFVDKLYLETYRFELDDSVASTEIFGQGSLVKIEAKTFEKFVNLKLIHLVLKDLRFFFSNGVDWLNKVGIKSNYALWLLSNNLFNSLDTSFSKVCWSNKSKLKGTMEKRIKIVIVISLGLSVDKIFSVQINTKYYPGEEKDYVEFPNKNTFQNKLIRLRSELNIEIKYYGVDSYFFYAFYILNFLVNDLSYRKLGNYCVFNSRICSTYLEFAELFYSISNIYTIYLFRFFQNSLKN</sequence>
<accession>A0A3M7Q5B2</accession>
<dbReference type="AlphaFoldDB" id="A0A3M7Q5B2"/>
<name>A0A3M7Q5B2_BRAPC</name>
<organism evidence="1 2">
    <name type="scientific">Brachionus plicatilis</name>
    <name type="common">Marine rotifer</name>
    <name type="synonym">Brachionus muelleri</name>
    <dbReference type="NCBI Taxonomy" id="10195"/>
    <lineage>
        <taxon>Eukaryota</taxon>
        <taxon>Metazoa</taxon>
        <taxon>Spiralia</taxon>
        <taxon>Gnathifera</taxon>
        <taxon>Rotifera</taxon>
        <taxon>Eurotatoria</taxon>
        <taxon>Monogononta</taxon>
        <taxon>Pseudotrocha</taxon>
        <taxon>Ploima</taxon>
        <taxon>Brachionidae</taxon>
        <taxon>Brachionus</taxon>
    </lineage>
</organism>
<proteinExistence type="predicted"/>
<evidence type="ECO:0000313" key="1">
    <source>
        <dbReference type="EMBL" id="RNA06382.1"/>
    </source>
</evidence>
<dbReference type="EMBL" id="REGN01007413">
    <property type="protein sequence ID" value="RNA06382.1"/>
    <property type="molecule type" value="Genomic_DNA"/>
</dbReference>
<evidence type="ECO:0000313" key="2">
    <source>
        <dbReference type="Proteomes" id="UP000276133"/>
    </source>
</evidence>
<keyword evidence="2" id="KW-1185">Reference proteome</keyword>
<dbReference type="Proteomes" id="UP000276133">
    <property type="component" value="Unassembled WGS sequence"/>
</dbReference>
<gene>
    <name evidence="1" type="ORF">BpHYR1_029886</name>
</gene>
<protein>
    <submittedName>
        <fullName evidence="1">Uncharacterized protein</fullName>
    </submittedName>
</protein>
<reference evidence="1 2" key="1">
    <citation type="journal article" date="2018" name="Sci. Rep.">
        <title>Genomic signatures of local adaptation to the degree of environmental predictability in rotifers.</title>
        <authorList>
            <person name="Franch-Gras L."/>
            <person name="Hahn C."/>
            <person name="Garcia-Roger E.M."/>
            <person name="Carmona M.J."/>
            <person name="Serra M."/>
            <person name="Gomez A."/>
        </authorList>
    </citation>
    <scope>NUCLEOTIDE SEQUENCE [LARGE SCALE GENOMIC DNA]</scope>
    <source>
        <strain evidence="1">HYR1</strain>
    </source>
</reference>
<comment type="caution">
    <text evidence="1">The sequence shown here is derived from an EMBL/GenBank/DDBJ whole genome shotgun (WGS) entry which is preliminary data.</text>
</comment>